<dbReference type="AlphaFoldDB" id="A0A4Y2REW2"/>
<gene>
    <name evidence="1" type="ORF">AVEN_46915_1</name>
</gene>
<keyword evidence="2" id="KW-1185">Reference proteome</keyword>
<accession>A0A4Y2REW2</accession>
<evidence type="ECO:0000313" key="2">
    <source>
        <dbReference type="Proteomes" id="UP000499080"/>
    </source>
</evidence>
<comment type="caution">
    <text evidence="1">The sequence shown here is derived from an EMBL/GenBank/DDBJ whole genome shotgun (WGS) entry which is preliminary data.</text>
</comment>
<evidence type="ECO:0000313" key="1">
    <source>
        <dbReference type="EMBL" id="GBN73799.1"/>
    </source>
</evidence>
<dbReference type="EMBL" id="BGPR01144258">
    <property type="protein sequence ID" value="GBN73799.1"/>
    <property type="molecule type" value="Genomic_DNA"/>
</dbReference>
<proteinExistence type="predicted"/>
<reference evidence="1 2" key="1">
    <citation type="journal article" date="2019" name="Sci. Rep.">
        <title>Orb-weaving spider Araneus ventricosus genome elucidates the spidroin gene catalogue.</title>
        <authorList>
            <person name="Kono N."/>
            <person name="Nakamura H."/>
            <person name="Ohtoshi R."/>
            <person name="Moran D.A.P."/>
            <person name="Shinohara A."/>
            <person name="Yoshida Y."/>
            <person name="Fujiwara M."/>
            <person name="Mori M."/>
            <person name="Tomita M."/>
            <person name="Arakawa K."/>
        </authorList>
    </citation>
    <scope>NUCLEOTIDE SEQUENCE [LARGE SCALE GENOMIC DNA]</scope>
</reference>
<sequence length="86" mass="9838">MYDPVAEIAISQIPWCDVSLNHLHGRYISIMLRKSQWFVGSLNFESNDHWVYKILLLGKHTCGPVAQVAASQIPRCDIITHHPLQE</sequence>
<dbReference type="Proteomes" id="UP000499080">
    <property type="component" value="Unassembled WGS sequence"/>
</dbReference>
<protein>
    <submittedName>
        <fullName evidence="1">Uncharacterized protein</fullName>
    </submittedName>
</protein>
<name>A0A4Y2REW2_ARAVE</name>
<organism evidence="1 2">
    <name type="scientific">Araneus ventricosus</name>
    <name type="common">Orbweaver spider</name>
    <name type="synonym">Epeira ventricosa</name>
    <dbReference type="NCBI Taxonomy" id="182803"/>
    <lineage>
        <taxon>Eukaryota</taxon>
        <taxon>Metazoa</taxon>
        <taxon>Ecdysozoa</taxon>
        <taxon>Arthropoda</taxon>
        <taxon>Chelicerata</taxon>
        <taxon>Arachnida</taxon>
        <taxon>Araneae</taxon>
        <taxon>Araneomorphae</taxon>
        <taxon>Entelegynae</taxon>
        <taxon>Araneoidea</taxon>
        <taxon>Araneidae</taxon>
        <taxon>Araneus</taxon>
    </lineage>
</organism>